<feature type="compositionally biased region" description="Basic and acidic residues" evidence="17">
    <location>
        <begin position="57"/>
        <end position="66"/>
    </location>
</feature>
<dbReference type="Pfam" id="PF23669">
    <property type="entry name" value="WHD_MCM2"/>
    <property type="match status" value="1"/>
</dbReference>
<feature type="compositionally biased region" description="Acidic residues" evidence="17">
    <location>
        <begin position="40"/>
        <end position="51"/>
    </location>
</feature>
<evidence type="ECO:0000256" key="14">
    <source>
        <dbReference type="ARBA" id="ARBA00023242"/>
    </source>
</evidence>
<keyword evidence="5" id="KW-0235">DNA replication</keyword>
<dbReference type="Gene3D" id="2.40.50.140">
    <property type="entry name" value="Nucleic acid-binding proteins"/>
    <property type="match status" value="1"/>
</dbReference>
<evidence type="ECO:0000256" key="15">
    <source>
        <dbReference type="ARBA" id="ARBA00023306"/>
    </source>
</evidence>
<sequence>MSQRSDEDSPRPTPLSHASSPPQEVEEPFEDEGALFGDDIPMDEEDGEELFGDNMENDYRPMPHLDRYDDRIVDDNEYDVMSVGERMAAEEELRRRDRERGIIRRDDRELFYDESDDEEDPRRKRRMAEKAAAGETEDADMIESIENLEDTKGHTIKEWVCMIGPRTEIANRFKNFIRTYINSKGQYVYQEKIRRMCENNKSSFTVEFPYLANKEHVLAYFLPEAPFQMLEIFDEIAKDIVLSKYPSYERVTNEIHVRISDLPLIEELRTFRKLHVNQLVRTVGVVTATTGVLPQLSVVKFDCNKCGFILGPFVQSQQSEVKPGACPECQSVGPFMINMEQTVYRNYQKITLQESPGHIPAGRVPRSKDCILLADLCDLCKPGDEVDVTGIYSNNYDGSLNIDNGFPVFSTVIFANHLVVKDCKQIVQSLTDDDINAIIKMSKDHRIAERVIASIAPSIYGHDYIKRALALALFGGESKNPGQKHKVRGDINVLICGDPGTAKSQFLKFVEKIAPRAVFATGQGASAVGLTAYVRRNVSSREWTLEAGALVLADQGVCLIDEFDKMNDQDRTSIHEAMEQQSISISKAGIVTSLQARCSVIAAANPIGGRYDASMTFAENVNLSDPILSRFDIMCVVRDEIDPIQDQHLAKFVVNSHIRHHPSKKGELLETTEADNELAIPQEMLRKYLVYARENIHPKLQNMDQDKIANIYSQLRQESLATGSLPITVRHIESIIRMAEAHSRMHLREYVQEDDVNMAIRMMLESFVETQKYSVMKSMRQVFQRYLLFKKDHSELLFYILRQLSQDQLAFLRGTDESHAFVIEIDEKDLKDKV</sequence>
<dbReference type="GO" id="GO:0016787">
    <property type="term" value="F:hydrolase activity"/>
    <property type="evidence" value="ECO:0007669"/>
    <property type="project" value="UniProtKB-KW"/>
</dbReference>
<dbReference type="Pfam" id="PF14551">
    <property type="entry name" value="MCM_N"/>
    <property type="match status" value="1"/>
</dbReference>
<reference evidence="19 20" key="1">
    <citation type="submission" date="2017-03" db="EMBL/GenBank/DDBJ databases">
        <title>Genome of the blue death feigning beetle - Asbolus verrucosus.</title>
        <authorList>
            <person name="Rider S.D."/>
        </authorList>
    </citation>
    <scope>NUCLEOTIDE SEQUENCE [LARGE SCALE GENOMIC DNA]</scope>
    <source>
        <strain evidence="19">Butters</strain>
        <tissue evidence="19">Head and leg muscle</tissue>
    </source>
</reference>
<dbReference type="Pfam" id="PF17855">
    <property type="entry name" value="MCM_lid"/>
    <property type="match status" value="1"/>
</dbReference>
<dbReference type="EC" id="3.6.4.12" evidence="3"/>
<feature type="region of interest" description="Disordered" evidence="17">
    <location>
        <begin position="114"/>
        <end position="137"/>
    </location>
</feature>
<name>A0A482W2X2_ASBVE</name>
<dbReference type="Gene3D" id="2.20.28.10">
    <property type="match status" value="1"/>
</dbReference>
<evidence type="ECO:0000256" key="3">
    <source>
        <dbReference type="ARBA" id="ARBA00012551"/>
    </source>
</evidence>
<evidence type="ECO:0000256" key="16">
    <source>
        <dbReference type="ARBA" id="ARBA00074927"/>
    </source>
</evidence>
<evidence type="ECO:0000256" key="7">
    <source>
        <dbReference type="ARBA" id="ARBA00022741"/>
    </source>
</evidence>
<dbReference type="Gene3D" id="3.40.50.300">
    <property type="entry name" value="P-loop containing nucleotide triphosphate hydrolases"/>
    <property type="match status" value="1"/>
</dbReference>
<dbReference type="Pfam" id="PF12619">
    <property type="entry name" value="MCM2_N"/>
    <property type="match status" value="1"/>
</dbReference>
<keyword evidence="9" id="KW-0378">Hydrolase</keyword>
<dbReference type="Proteomes" id="UP000292052">
    <property type="component" value="Unassembled WGS sequence"/>
</dbReference>
<dbReference type="PANTHER" id="PTHR11630">
    <property type="entry name" value="DNA REPLICATION LICENSING FACTOR MCM FAMILY MEMBER"/>
    <property type="match status" value="1"/>
</dbReference>
<evidence type="ECO:0000256" key="17">
    <source>
        <dbReference type="SAM" id="MobiDB-lite"/>
    </source>
</evidence>
<comment type="subcellular location">
    <subcellularLocation>
        <location evidence="1">Nucleus</location>
    </subcellularLocation>
</comment>
<dbReference type="InterPro" id="IPR001208">
    <property type="entry name" value="MCM_dom"/>
</dbReference>
<dbReference type="PROSITE" id="PS00847">
    <property type="entry name" value="MCM_1"/>
    <property type="match status" value="1"/>
</dbReference>
<keyword evidence="7" id="KW-0547">Nucleotide-binding</keyword>
<feature type="region of interest" description="Disordered" evidence="17">
    <location>
        <begin position="1"/>
        <end position="66"/>
    </location>
</feature>
<keyword evidence="14" id="KW-0539">Nucleus</keyword>
<dbReference type="SUPFAM" id="SSF50249">
    <property type="entry name" value="Nucleic acid-binding proteins"/>
    <property type="match status" value="1"/>
</dbReference>
<dbReference type="Pfam" id="PF17207">
    <property type="entry name" value="MCM_OB"/>
    <property type="match status" value="1"/>
</dbReference>
<evidence type="ECO:0000256" key="8">
    <source>
        <dbReference type="ARBA" id="ARBA00022771"/>
    </source>
</evidence>
<evidence type="ECO:0000256" key="2">
    <source>
        <dbReference type="ARBA" id="ARBA00008010"/>
    </source>
</evidence>
<dbReference type="PROSITE" id="PS50051">
    <property type="entry name" value="MCM_2"/>
    <property type="match status" value="1"/>
</dbReference>
<evidence type="ECO:0000259" key="18">
    <source>
        <dbReference type="PROSITE" id="PS50051"/>
    </source>
</evidence>
<evidence type="ECO:0000313" key="20">
    <source>
        <dbReference type="Proteomes" id="UP000292052"/>
    </source>
</evidence>
<dbReference type="InterPro" id="IPR027417">
    <property type="entry name" value="P-loop_NTPase"/>
</dbReference>
<feature type="compositionally biased region" description="Basic and acidic residues" evidence="17">
    <location>
        <begin position="1"/>
        <end position="10"/>
    </location>
</feature>
<evidence type="ECO:0000256" key="4">
    <source>
        <dbReference type="ARBA" id="ARBA00018925"/>
    </source>
</evidence>
<evidence type="ECO:0000256" key="12">
    <source>
        <dbReference type="ARBA" id="ARBA00022840"/>
    </source>
</evidence>
<evidence type="ECO:0000256" key="5">
    <source>
        <dbReference type="ARBA" id="ARBA00022705"/>
    </source>
</evidence>
<gene>
    <name evidence="19" type="ORF">BDFB_009898</name>
</gene>
<keyword evidence="20" id="KW-1185">Reference proteome</keyword>
<protein>
    <recommendedName>
        <fullName evidence="4">DNA replication licensing factor MCM2</fullName>
        <ecNumber evidence="3">3.6.4.12</ecNumber>
    </recommendedName>
    <alternativeName>
        <fullName evidence="16">DNA replication licensing factor mcm2</fullName>
    </alternativeName>
</protein>
<dbReference type="GO" id="GO:0043138">
    <property type="term" value="F:3'-5' DNA helicase activity"/>
    <property type="evidence" value="ECO:0007669"/>
    <property type="project" value="TreeGrafter"/>
</dbReference>
<dbReference type="InterPro" id="IPR041562">
    <property type="entry name" value="MCM_lid"/>
</dbReference>
<dbReference type="GO" id="GO:0005634">
    <property type="term" value="C:nucleus"/>
    <property type="evidence" value="ECO:0007669"/>
    <property type="project" value="UniProtKB-SubCell"/>
</dbReference>
<dbReference type="SMART" id="SM00350">
    <property type="entry name" value="MCM"/>
    <property type="match status" value="1"/>
</dbReference>
<dbReference type="InterPro" id="IPR031327">
    <property type="entry name" value="MCM"/>
</dbReference>
<dbReference type="FunFam" id="2.20.28.10:FF:000002">
    <property type="entry name" value="DNA helicase"/>
    <property type="match status" value="1"/>
</dbReference>
<dbReference type="InterPro" id="IPR008045">
    <property type="entry name" value="MCM2"/>
</dbReference>
<comment type="caution">
    <text evidence="19">The sequence shown here is derived from an EMBL/GenBank/DDBJ whole genome shotgun (WGS) entry which is preliminary data.</text>
</comment>
<keyword evidence="11" id="KW-0862">Zinc</keyword>
<evidence type="ECO:0000256" key="10">
    <source>
        <dbReference type="ARBA" id="ARBA00022806"/>
    </source>
</evidence>
<evidence type="ECO:0000256" key="6">
    <source>
        <dbReference type="ARBA" id="ARBA00022723"/>
    </source>
</evidence>
<dbReference type="Pfam" id="PF00493">
    <property type="entry name" value="MCM"/>
    <property type="match status" value="1"/>
</dbReference>
<evidence type="ECO:0000256" key="9">
    <source>
        <dbReference type="ARBA" id="ARBA00022801"/>
    </source>
</evidence>
<keyword evidence="13" id="KW-0238">DNA-binding</keyword>
<organism evidence="19 20">
    <name type="scientific">Asbolus verrucosus</name>
    <name type="common">Desert ironclad beetle</name>
    <dbReference type="NCBI Taxonomy" id="1661398"/>
    <lineage>
        <taxon>Eukaryota</taxon>
        <taxon>Metazoa</taxon>
        <taxon>Ecdysozoa</taxon>
        <taxon>Arthropoda</taxon>
        <taxon>Hexapoda</taxon>
        <taxon>Insecta</taxon>
        <taxon>Pterygota</taxon>
        <taxon>Neoptera</taxon>
        <taxon>Endopterygota</taxon>
        <taxon>Coleoptera</taxon>
        <taxon>Polyphaga</taxon>
        <taxon>Cucujiformia</taxon>
        <taxon>Tenebrionidae</taxon>
        <taxon>Pimeliinae</taxon>
        <taxon>Asbolus</taxon>
    </lineage>
</organism>
<dbReference type="GO" id="GO:0003697">
    <property type="term" value="F:single-stranded DNA binding"/>
    <property type="evidence" value="ECO:0007669"/>
    <property type="project" value="TreeGrafter"/>
</dbReference>
<dbReference type="InterPro" id="IPR012340">
    <property type="entry name" value="NA-bd_OB-fold"/>
</dbReference>
<dbReference type="AlphaFoldDB" id="A0A482W2X2"/>
<dbReference type="PRINTS" id="PR01658">
    <property type="entry name" value="MCMPROTEIN2"/>
</dbReference>
<dbReference type="InterPro" id="IPR018525">
    <property type="entry name" value="MCM_CS"/>
</dbReference>
<evidence type="ECO:0000256" key="13">
    <source>
        <dbReference type="ARBA" id="ARBA00023125"/>
    </source>
</evidence>
<dbReference type="OrthoDB" id="844at2759"/>
<dbReference type="InterPro" id="IPR033762">
    <property type="entry name" value="MCM_OB"/>
</dbReference>
<dbReference type="STRING" id="1661398.A0A482W2X2"/>
<keyword evidence="15" id="KW-0131">Cell cycle</keyword>
<dbReference type="GO" id="GO:0017116">
    <property type="term" value="F:single-stranded DNA helicase activity"/>
    <property type="evidence" value="ECO:0007669"/>
    <property type="project" value="TreeGrafter"/>
</dbReference>
<evidence type="ECO:0000256" key="11">
    <source>
        <dbReference type="ARBA" id="ARBA00022833"/>
    </source>
</evidence>
<keyword evidence="12" id="KW-0067">ATP-binding</keyword>
<keyword evidence="6" id="KW-0479">Metal-binding</keyword>
<dbReference type="InterPro" id="IPR027925">
    <property type="entry name" value="MCM_N"/>
</dbReference>
<dbReference type="Gene3D" id="3.30.1640.10">
    <property type="entry name" value="mini-chromosome maintenance (MCM) complex, chain A, domain 1"/>
    <property type="match status" value="1"/>
</dbReference>
<dbReference type="InterPro" id="IPR059098">
    <property type="entry name" value="WHD_MCM2"/>
</dbReference>
<dbReference type="CDD" id="cd17753">
    <property type="entry name" value="MCM2"/>
    <property type="match status" value="1"/>
</dbReference>
<evidence type="ECO:0000313" key="19">
    <source>
        <dbReference type="EMBL" id="RZC39123.1"/>
    </source>
</evidence>
<dbReference type="FunFam" id="3.40.50.300:FF:000138">
    <property type="entry name" value="DNA helicase"/>
    <property type="match status" value="1"/>
</dbReference>
<feature type="compositionally biased region" description="Acidic residues" evidence="17">
    <location>
        <begin position="24"/>
        <end position="33"/>
    </location>
</feature>
<dbReference type="PANTHER" id="PTHR11630:SF44">
    <property type="entry name" value="DNA REPLICATION LICENSING FACTOR MCM2"/>
    <property type="match status" value="1"/>
</dbReference>
<dbReference type="EMBL" id="QDEB01037176">
    <property type="protein sequence ID" value="RZC39123.1"/>
    <property type="molecule type" value="Genomic_DNA"/>
</dbReference>
<evidence type="ECO:0000256" key="1">
    <source>
        <dbReference type="ARBA" id="ARBA00004123"/>
    </source>
</evidence>
<dbReference type="SUPFAM" id="SSF52540">
    <property type="entry name" value="P-loop containing nucleoside triphosphate hydrolases"/>
    <property type="match status" value="1"/>
</dbReference>
<dbReference type="GO" id="GO:0005524">
    <property type="term" value="F:ATP binding"/>
    <property type="evidence" value="ECO:0007669"/>
    <property type="project" value="UniProtKB-KW"/>
</dbReference>
<keyword evidence="8" id="KW-0863">Zinc-finger</keyword>
<comment type="similarity">
    <text evidence="2">Belongs to the MCM family.</text>
</comment>
<dbReference type="GO" id="GO:1902975">
    <property type="term" value="P:mitotic DNA replication initiation"/>
    <property type="evidence" value="ECO:0007669"/>
    <property type="project" value="TreeGrafter"/>
</dbReference>
<accession>A0A482W2X2</accession>
<proteinExistence type="inferred from homology"/>
<keyword evidence="10" id="KW-0347">Helicase</keyword>
<dbReference type="GO" id="GO:0042555">
    <property type="term" value="C:MCM complex"/>
    <property type="evidence" value="ECO:0007669"/>
    <property type="project" value="InterPro"/>
</dbReference>
<feature type="domain" description="MCM C-terminal AAA(+) ATPase" evidence="18">
    <location>
        <begin position="447"/>
        <end position="653"/>
    </location>
</feature>
<dbReference type="GO" id="GO:0008270">
    <property type="term" value="F:zinc ion binding"/>
    <property type="evidence" value="ECO:0007669"/>
    <property type="project" value="UniProtKB-KW"/>
</dbReference>
<dbReference type="PRINTS" id="PR01657">
    <property type="entry name" value="MCMFAMILY"/>
</dbReference>
<dbReference type="GO" id="GO:0000727">
    <property type="term" value="P:double-strand break repair via break-induced replication"/>
    <property type="evidence" value="ECO:0007669"/>
    <property type="project" value="TreeGrafter"/>
</dbReference>